<comment type="subcellular location">
    <subcellularLocation>
        <location evidence="1">Secreted</location>
    </subcellularLocation>
</comment>
<dbReference type="InterPro" id="IPR003137">
    <property type="entry name" value="PA_domain"/>
</dbReference>
<reference evidence="17" key="1">
    <citation type="journal article" date="2014" name="Nat. Commun.">
        <title>The emerging biofuel crop Camelina sativa retains a highly undifferentiated hexaploid genome structure.</title>
        <authorList>
            <person name="Kagale S."/>
            <person name="Koh C."/>
            <person name="Nixon J."/>
            <person name="Bollina V."/>
            <person name="Clarke W.E."/>
            <person name="Tuteja R."/>
            <person name="Spillane C."/>
            <person name="Robinson S.J."/>
            <person name="Links M.G."/>
            <person name="Clarke C."/>
            <person name="Higgins E.E."/>
            <person name="Huebert T."/>
            <person name="Sharpe A.G."/>
            <person name="Parkin I.A."/>
        </authorList>
    </citation>
    <scope>NUCLEOTIDE SEQUENCE [LARGE SCALE GENOMIC DNA]</scope>
    <source>
        <strain evidence="17">cv. DH55</strain>
    </source>
</reference>
<dbReference type="Gene3D" id="3.50.30.30">
    <property type="match status" value="1"/>
</dbReference>
<dbReference type="InterPro" id="IPR034197">
    <property type="entry name" value="Peptidases_S8_3"/>
</dbReference>
<dbReference type="Pfam" id="PF02225">
    <property type="entry name" value="PA"/>
    <property type="match status" value="1"/>
</dbReference>
<dbReference type="InterPro" id="IPR036852">
    <property type="entry name" value="Peptidase_S8/S53_dom_sf"/>
</dbReference>
<evidence type="ECO:0000259" key="16">
    <source>
        <dbReference type="Pfam" id="PF17766"/>
    </source>
</evidence>
<dbReference type="InterPro" id="IPR000209">
    <property type="entry name" value="Peptidase_S8/S53_dom"/>
</dbReference>
<evidence type="ECO:0000256" key="12">
    <source>
        <dbReference type="SAM" id="SignalP"/>
    </source>
</evidence>
<dbReference type="RefSeq" id="XP_010465286.1">
    <property type="nucleotide sequence ID" value="XM_010466984.2"/>
</dbReference>
<proteinExistence type="inferred from homology"/>
<dbReference type="PROSITE" id="PS51892">
    <property type="entry name" value="SUBTILASE"/>
    <property type="match status" value="1"/>
</dbReference>
<evidence type="ECO:0000256" key="4">
    <source>
        <dbReference type="ARBA" id="ARBA00022670"/>
    </source>
</evidence>
<evidence type="ECO:0000256" key="6">
    <source>
        <dbReference type="ARBA" id="ARBA00022801"/>
    </source>
</evidence>
<name>A0ABM0W3T2_CAMSA</name>
<evidence type="ECO:0000259" key="14">
    <source>
        <dbReference type="Pfam" id="PF02225"/>
    </source>
</evidence>
<dbReference type="CDD" id="cd02120">
    <property type="entry name" value="PA_subtilisin_like"/>
    <property type="match status" value="1"/>
</dbReference>
<evidence type="ECO:0000256" key="2">
    <source>
        <dbReference type="ARBA" id="ARBA00011073"/>
    </source>
</evidence>
<feature type="chain" id="PRO_5046845000" evidence="12">
    <location>
        <begin position="28"/>
        <end position="789"/>
    </location>
</feature>
<dbReference type="PROSITE" id="PS00136">
    <property type="entry name" value="SUBTILASE_ASP"/>
    <property type="match status" value="1"/>
</dbReference>
<dbReference type="CDD" id="cd04852">
    <property type="entry name" value="Peptidases_S8_3"/>
    <property type="match status" value="1"/>
</dbReference>
<dbReference type="PRINTS" id="PR00723">
    <property type="entry name" value="SUBTILISIN"/>
</dbReference>
<evidence type="ECO:0000313" key="17">
    <source>
        <dbReference type="Proteomes" id="UP000694864"/>
    </source>
</evidence>
<dbReference type="Pfam" id="PF00082">
    <property type="entry name" value="Peptidase_S8"/>
    <property type="match status" value="1"/>
</dbReference>
<evidence type="ECO:0000259" key="13">
    <source>
        <dbReference type="Pfam" id="PF00082"/>
    </source>
</evidence>
<feature type="region of interest" description="Disordered" evidence="11">
    <location>
        <begin position="206"/>
        <end position="226"/>
    </location>
</feature>
<dbReference type="InterPro" id="IPR037045">
    <property type="entry name" value="S8pro/Inhibitor_I9_sf"/>
</dbReference>
<dbReference type="Gene3D" id="3.30.70.80">
    <property type="entry name" value="Peptidase S8 propeptide/proteinase inhibitor I9"/>
    <property type="match status" value="1"/>
</dbReference>
<evidence type="ECO:0000256" key="8">
    <source>
        <dbReference type="ARBA" id="ARBA00023180"/>
    </source>
</evidence>
<keyword evidence="4 9" id="KW-0645">Protease</keyword>
<evidence type="ECO:0000256" key="5">
    <source>
        <dbReference type="ARBA" id="ARBA00022729"/>
    </source>
</evidence>
<feature type="signal peptide" evidence="12">
    <location>
        <begin position="1"/>
        <end position="27"/>
    </location>
</feature>
<dbReference type="GeneID" id="104745677"/>
<keyword evidence="3" id="KW-0964">Secreted</keyword>
<dbReference type="Gene3D" id="3.40.50.200">
    <property type="entry name" value="Peptidase S8/S53 domain"/>
    <property type="match status" value="1"/>
</dbReference>
<dbReference type="PROSITE" id="PS00138">
    <property type="entry name" value="SUBTILASE_SER"/>
    <property type="match status" value="1"/>
</dbReference>
<evidence type="ECO:0000256" key="10">
    <source>
        <dbReference type="RuleBase" id="RU003355"/>
    </source>
</evidence>
<dbReference type="SUPFAM" id="SSF52025">
    <property type="entry name" value="PA domain"/>
    <property type="match status" value="1"/>
</dbReference>
<evidence type="ECO:0000256" key="9">
    <source>
        <dbReference type="PROSITE-ProRule" id="PRU01240"/>
    </source>
</evidence>
<evidence type="ECO:0000259" key="15">
    <source>
        <dbReference type="Pfam" id="PF05922"/>
    </source>
</evidence>
<reference evidence="18" key="2">
    <citation type="submission" date="2025-08" db="UniProtKB">
        <authorList>
            <consortium name="RefSeq"/>
        </authorList>
    </citation>
    <scope>IDENTIFICATION</scope>
    <source>
        <tissue evidence="18">Leaf</tissue>
    </source>
</reference>
<feature type="domain" description="Subtilisin-like protease fibronectin type-III" evidence="16">
    <location>
        <begin position="674"/>
        <end position="778"/>
    </location>
</feature>
<keyword evidence="6 9" id="KW-0378">Hydrolase</keyword>
<keyword evidence="17" id="KW-1185">Reference proteome</keyword>
<feature type="active site" description="Charge relay system" evidence="9">
    <location>
        <position position="220"/>
    </location>
</feature>
<dbReference type="InterPro" id="IPR046450">
    <property type="entry name" value="PA_dom_sf"/>
</dbReference>
<comment type="similarity">
    <text evidence="2 9 10">Belongs to the peptidase S8 family.</text>
</comment>
<dbReference type="PANTHER" id="PTHR10795">
    <property type="entry name" value="PROPROTEIN CONVERTASE SUBTILISIN/KEXIN"/>
    <property type="match status" value="1"/>
</dbReference>
<evidence type="ECO:0000256" key="11">
    <source>
        <dbReference type="SAM" id="MobiDB-lite"/>
    </source>
</evidence>
<evidence type="ECO:0000256" key="1">
    <source>
        <dbReference type="ARBA" id="ARBA00004613"/>
    </source>
</evidence>
<accession>A0ABM0W3T2</accession>
<dbReference type="InterPro" id="IPR045051">
    <property type="entry name" value="SBT"/>
</dbReference>
<keyword evidence="8" id="KW-0325">Glycoprotein</keyword>
<dbReference type="InterPro" id="IPR023828">
    <property type="entry name" value="Peptidase_S8_Ser-AS"/>
</dbReference>
<feature type="domain" description="Peptidase S8/S53" evidence="13">
    <location>
        <begin position="135"/>
        <end position="602"/>
    </location>
</feature>
<dbReference type="InterPro" id="IPR010259">
    <property type="entry name" value="S8pro/Inhibitor_I9"/>
</dbReference>
<evidence type="ECO:0000256" key="3">
    <source>
        <dbReference type="ARBA" id="ARBA00022525"/>
    </source>
</evidence>
<organism evidence="17 18">
    <name type="scientific">Camelina sativa</name>
    <name type="common">False flax</name>
    <name type="synonym">Myagrum sativum</name>
    <dbReference type="NCBI Taxonomy" id="90675"/>
    <lineage>
        <taxon>Eukaryota</taxon>
        <taxon>Viridiplantae</taxon>
        <taxon>Streptophyta</taxon>
        <taxon>Embryophyta</taxon>
        <taxon>Tracheophyta</taxon>
        <taxon>Spermatophyta</taxon>
        <taxon>Magnoliopsida</taxon>
        <taxon>eudicotyledons</taxon>
        <taxon>Gunneridae</taxon>
        <taxon>Pentapetalae</taxon>
        <taxon>rosids</taxon>
        <taxon>malvids</taxon>
        <taxon>Brassicales</taxon>
        <taxon>Brassicaceae</taxon>
        <taxon>Camelineae</taxon>
        <taxon>Camelina</taxon>
    </lineage>
</organism>
<feature type="active site" description="Charge relay system" evidence="9">
    <location>
        <position position="144"/>
    </location>
</feature>
<feature type="active site" description="Charge relay system" evidence="9">
    <location>
        <position position="556"/>
    </location>
</feature>
<dbReference type="InterPro" id="IPR023827">
    <property type="entry name" value="Peptidase_S8_Asp-AS"/>
</dbReference>
<evidence type="ECO:0000256" key="7">
    <source>
        <dbReference type="ARBA" id="ARBA00022825"/>
    </source>
</evidence>
<feature type="domain" description="Inhibitor I9" evidence="15">
    <location>
        <begin position="34"/>
        <end position="112"/>
    </location>
</feature>
<dbReference type="Gene3D" id="2.60.40.2310">
    <property type="match status" value="1"/>
</dbReference>
<feature type="domain" description="PA" evidence="14">
    <location>
        <begin position="387"/>
        <end position="470"/>
    </location>
</feature>
<dbReference type="InterPro" id="IPR041469">
    <property type="entry name" value="Subtilisin-like_FN3"/>
</dbReference>
<gene>
    <name evidence="18" type="primary">LOC104745677</name>
</gene>
<sequence>MAKLSLSSSSFFVFSLFLCFFLSTASSSSDSFESYIVHVQSSHKPSLFSSHNHWHVSLLRSLPLSPQPATLLYSYTRAAHGFSARLSPLQTAALRRHPSVISIIPDQAREIHTTHTPDFLGFSQNTGLWSNSDDGEDVIIGVLDTGIWPEHPSFSDSGLGPVPSTWKGECETGPDFPASSCNRKLIGARAYYRGYYAGQVNGTKLHAAKDSRSPRDTEGHGTHTASTAAGSVVANASLYHYAQGTARGMASKARIAAYKICWSVGCYDSDILAGMDQAVADGVHVISLSVGSSGYAREFSKDSIAIGAFGATRHGVVVSCSAGNSGPGPETATNIAPWMLTVGASTVDREFSANVVTGDGKVFTGTSLYAGESLPDSPMSLPESQISLVYSGDCGSKLCTTGELNSSLVQGKIVLCDRGGSARVEKGRAVKLAGGAGMILANTASSGEELTADSHLVPATMVGAKAGDQIRDYIKTTDSPTATINFLGTLIGPTPPSPRVAAFSSRGPNHLTPVILKPDVIAPGVNILAGWTGLVGPTDLDIDPRRVQFNIISGTSMSCPHVSGLAALLRKAHPDWSPAAVKSALVTTAYDVENSGEPLEDLATGKPSNSFIHGAGHVDPNKALNPGLVYDIEVKEYVAFLCAVGYEFPGILVFLQDPSLYDACETSKLRTAGDLNYPSFAVVFGSTTGEVVKYKRVVKNVGSNVDAVYEVGVKSPANVEIDVSPSKLEFSKEKSELEYEVTFKSVVLGGGVGSVPSQEFGSIEWTDGDHVVKSPVAVQWGKGSSAQSF</sequence>
<evidence type="ECO:0000313" key="18">
    <source>
        <dbReference type="RefSeq" id="XP_010465286.1"/>
    </source>
</evidence>
<dbReference type="Pfam" id="PF17766">
    <property type="entry name" value="fn3_6"/>
    <property type="match status" value="1"/>
</dbReference>
<dbReference type="Pfam" id="PF05922">
    <property type="entry name" value="Inhibitor_I9"/>
    <property type="match status" value="1"/>
</dbReference>
<keyword evidence="5 12" id="KW-0732">Signal</keyword>
<protein>
    <submittedName>
        <fullName evidence="18">Subtilisin-like protease SBT1.4</fullName>
    </submittedName>
</protein>
<dbReference type="Proteomes" id="UP000694864">
    <property type="component" value="Chromosome 15"/>
</dbReference>
<keyword evidence="7 9" id="KW-0720">Serine protease</keyword>
<dbReference type="SUPFAM" id="SSF52743">
    <property type="entry name" value="Subtilisin-like"/>
    <property type="match status" value="1"/>
</dbReference>
<dbReference type="InterPro" id="IPR015500">
    <property type="entry name" value="Peptidase_S8_subtilisin-rel"/>
</dbReference>
<feature type="compositionally biased region" description="Basic and acidic residues" evidence="11">
    <location>
        <begin position="207"/>
        <end position="221"/>
    </location>
</feature>